<dbReference type="HAMAP" id="MF_01385">
    <property type="entry name" value="UreF"/>
    <property type="match status" value="1"/>
</dbReference>
<dbReference type="GO" id="GO:0016151">
    <property type="term" value="F:nickel cation binding"/>
    <property type="evidence" value="ECO:0007669"/>
    <property type="project" value="UniProtKB-UniRule"/>
</dbReference>
<dbReference type="Proteomes" id="UP000033220">
    <property type="component" value="Chromosome DSM 122"/>
</dbReference>
<protein>
    <recommendedName>
        <fullName evidence="3">Urease accessory protein UreF</fullName>
    </recommendedName>
</protein>
<evidence type="ECO:0000256" key="4">
    <source>
        <dbReference type="SAM" id="Phobius"/>
    </source>
</evidence>
<dbReference type="HOGENOM" id="CLU_049215_2_0_5"/>
<proteinExistence type="inferred from homology"/>
<accession>H6SJN0</accession>
<keyword evidence="1 3" id="KW-0996">Nickel insertion</keyword>
<dbReference type="InterPro" id="IPR002639">
    <property type="entry name" value="UreF"/>
</dbReference>
<dbReference type="eggNOG" id="COG0830">
    <property type="taxonomic scope" value="Bacteria"/>
</dbReference>
<dbReference type="PANTHER" id="PTHR33620:SF1">
    <property type="entry name" value="UREASE ACCESSORY PROTEIN F"/>
    <property type="match status" value="1"/>
</dbReference>
<dbReference type="AlphaFoldDB" id="H6SJN0"/>
<keyword evidence="4" id="KW-1133">Transmembrane helix</keyword>
<organism evidence="5 6">
    <name type="scientific">Pararhodospirillum photometricum DSM 122</name>
    <dbReference type="NCBI Taxonomy" id="1150469"/>
    <lineage>
        <taxon>Bacteria</taxon>
        <taxon>Pseudomonadati</taxon>
        <taxon>Pseudomonadota</taxon>
        <taxon>Alphaproteobacteria</taxon>
        <taxon>Rhodospirillales</taxon>
        <taxon>Rhodospirillaceae</taxon>
        <taxon>Pararhodospirillum</taxon>
    </lineage>
</organism>
<sequence length="234" mass="24268">MPGRPLHTPMPMTNPQALLRLVTWLSPAFPVGSFSYSHGIEQAVEAGLLTGRADTEAWIGHILRHGAGWVDAGLFLAAHRACVGGADLGPVLAQARAQRGSAEMALEASAQGRAFVATLRAVDPACVAWAADPEEAPSHAVAVGAASAQAGVDEETALILFLAALGAALVSAAVRLVPLGQTDGQRITAALNARIPSWAAAARALPPEDLGSAAPMVDWTSMTHETQYTRLFRS</sequence>
<evidence type="ECO:0000256" key="1">
    <source>
        <dbReference type="ARBA" id="ARBA00022988"/>
    </source>
</evidence>
<keyword evidence="4" id="KW-0472">Membrane</keyword>
<dbReference type="Pfam" id="PF01730">
    <property type="entry name" value="UreF"/>
    <property type="match status" value="1"/>
</dbReference>
<dbReference type="PATRIC" id="fig|1150469.3.peg.1767"/>
<comment type="similarity">
    <text evidence="3">Belongs to the UreF family.</text>
</comment>
<gene>
    <name evidence="3 5" type="primary">ureF</name>
    <name evidence="5" type="ORF">RSPPHO_01569</name>
</gene>
<keyword evidence="2 3" id="KW-0143">Chaperone</keyword>
<dbReference type="STRING" id="1150469.RSPPHO_01569"/>
<name>H6SJN0_PARPM</name>
<keyword evidence="6" id="KW-1185">Reference proteome</keyword>
<dbReference type="KEGG" id="rpm:RSPPHO_01569"/>
<dbReference type="EMBL" id="HE663493">
    <property type="protein sequence ID" value="CCG08195.1"/>
    <property type="molecule type" value="Genomic_DNA"/>
</dbReference>
<feature type="transmembrane region" description="Helical" evidence="4">
    <location>
        <begin position="157"/>
        <end position="177"/>
    </location>
</feature>
<evidence type="ECO:0000313" key="6">
    <source>
        <dbReference type="Proteomes" id="UP000033220"/>
    </source>
</evidence>
<keyword evidence="4" id="KW-0812">Transmembrane</keyword>
<dbReference type="Gene3D" id="1.10.4190.10">
    <property type="entry name" value="Urease accessory protein UreF"/>
    <property type="match status" value="1"/>
</dbReference>
<keyword evidence="3" id="KW-0963">Cytoplasm</keyword>
<comment type="function">
    <text evidence="3">Required for maturation of urease via the functional incorporation of the urease nickel metallocenter.</text>
</comment>
<comment type="subunit">
    <text evidence="3">UreD, UreF and UreG form a complex that acts as a GTP-hydrolysis-dependent molecular chaperone, activating the urease apoprotein by helping to assemble the nickel containing metallocenter of UreC. The UreE protein probably delivers the nickel.</text>
</comment>
<dbReference type="PIRSF" id="PIRSF009467">
    <property type="entry name" value="Ureas_acces_UreF"/>
    <property type="match status" value="1"/>
</dbReference>
<dbReference type="PANTHER" id="PTHR33620">
    <property type="entry name" value="UREASE ACCESSORY PROTEIN F"/>
    <property type="match status" value="1"/>
</dbReference>
<comment type="subcellular location">
    <subcellularLocation>
        <location evidence="3">Cytoplasm</location>
    </subcellularLocation>
</comment>
<evidence type="ECO:0000256" key="3">
    <source>
        <dbReference type="HAMAP-Rule" id="MF_01385"/>
    </source>
</evidence>
<dbReference type="GO" id="GO:0005737">
    <property type="term" value="C:cytoplasm"/>
    <property type="evidence" value="ECO:0007669"/>
    <property type="project" value="UniProtKB-SubCell"/>
</dbReference>
<evidence type="ECO:0000313" key="5">
    <source>
        <dbReference type="EMBL" id="CCG08195.1"/>
    </source>
</evidence>
<dbReference type="InterPro" id="IPR038277">
    <property type="entry name" value="UreF_sf"/>
</dbReference>
<evidence type="ECO:0000256" key="2">
    <source>
        <dbReference type="ARBA" id="ARBA00023186"/>
    </source>
</evidence>
<reference evidence="5 6" key="1">
    <citation type="submission" date="2012-02" db="EMBL/GenBank/DDBJ databases">
        <title>Shotgun genome sequence of Phaeospirillum photometricum DSM 122.</title>
        <authorList>
            <person name="Duquesne K."/>
            <person name="Sturgis J."/>
        </authorList>
    </citation>
    <scope>NUCLEOTIDE SEQUENCE [LARGE SCALE GENOMIC DNA]</scope>
    <source>
        <strain evidence="6">DSM122</strain>
    </source>
</reference>